<dbReference type="InterPro" id="IPR046886">
    <property type="entry name" value="RsmE_MTase_dom"/>
</dbReference>
<dbReference type="PIRSF" id="PIRSF015601">
    <property type="entry name" value="MTase_slr0722"/>
    <property type="match status" value="1"/>
</dbReference>
<keyword evidence="9 12" id="KW-0949">S-adenosyl-L-methionine</keyword>
<dbReference type="eggNOG" id="COG1385">
    <property type="taxonomic scope" value="Bacteria"/>
</dbReference>
<dbReference type="PANTHER" id="PTHR30027">
    <property type="entry name" value="RIBOSOMAL RNA SMALL SUBUNIT METHYLTRANSFERASE E"/>
    <property type="match status" value="1"/>
</dbReference>
<evidence type="ECO:0000313" key="15">
    <source>
        <dbReference type="EMBL" id="AEG32098.1"/>
    </source>
</evidence>
<dbReference type="GO" id="GO:0070475">
    <property type="term" value="P:rRNA base methylation"/>
    <property type="evidence" value="ECO:0007669"/>
    <property type="project" value="TreeGrafter"/>
</dbReference>
<protein>
    <recommendedName>
        <fullName evidence="4 12">Ribosomal RNA small subunit methyltransferase E</fullName>
        <ecNumber evidence="3 12">2.1.1.193</ecNumber>
    </recommendedName>
</protein>
<keyword evidence="16" id="KW-1185">Reference proteome</keyword>
<dbReference type="InterPro" id="IPR006700">
    <property type="entry name" value="RsmE"/>
</dbReference>
<dbReference type="AlphaFoldDB" id="F6D9P9"/>
<evidence type="ECO:0000256" key="10">
    <source>
        <dbReference type="ARBA" id="ARBA00025699"/>
    </source>
</evidence>
<evidence type="ECO:0000256" key="2">
    <source>
        <dbReference type="ARBA" id="ARBA00005528"/>
    </source>
</evidence>
<dbReference type="GO" id="GO:0070042">
    <property type="term" value="F:rRNA (uridine-N3-)-methyltransferase activity"/>
    <property type="evidence" value="ECO:0007669"/>
    <property type="project" value="TreeGrafter"/>
</dbReference>
<dbReference type="SUPFAM" id="SSF75217">
    <property type="entry name" value="alpha/beta knot"/>
    <property type="match status" value="1"/>
</dbReference>
<dbReference type="EC" id="2.1.1.193" evidence="3 12"/>
<evidence type="ECO:0000259" key="14">
    <source>
        <dbReference type="Pfam" id="PF20260"/>
    </source>
</evidence>
<gene>
    <name evidence="15" type="ordered locus">Thicy_1334</name>
</gene>
<proteinExistence type="inferred from homology"/>
<dbReference type="InterPro" id="IPR029026">
    <property type="entry name" value="tRNA_m1G_MTases_N"/>
</dbReference>
<evidence type="ECO:0000256" key="7">
    <source>
        <dbReference type="ARBA" id="ARBA00022603"/>
    </source>
</evidence>
<dbReference type="PANTHER" id="PTHR30027:SF3">
    <property type="entry name" value="16S RRNA (URACIL(1498)-N(3))-METHYLTRANSFERASE"/>
    <property type="match status" value="1"/>
</dbReference>
<keyword evidence="6 12" id="KW-0698">rRNA processing</keyword>
<dbReference type="NCBIfam" id="TIGR00046">
    <property type="entry name" value="RsmE family RNA methyltransferase"/>
    <property type="match status" value="1"/>
</dbReference>
<organism evidence="15 16">
    <name type="scientific">Thiomicrospira cyclica (strain DSM 14477 / JCM 11371 / ALM1)</name>
    <name type="common">Thioalkalimicrobium cyclicum</name>
    <dbReference type="NCBI Taxonomy" id="717773"/>
    <lineage>
        <taxon>Bacteria</taxon>
        <taxon>Pseudomonadati</taxon>
        <taxon>Pseudomonadota</taxon>
        <taxon>Gammaproteobacteria</taxon>
        <taxon>Thiotrichales</taxon>
        <taxon>Piscirickettsiaceae</taxon>
        <taxon>Thiomicrospira</taxon>
    </lineage>
</organism>
<evidence type="ECO:0000256" key="11">
    <source>
        <dbReference type="ARBA" id="ARBA00047944"/>
    </source>
</evidence>
<evidence type="ECO:0000256" key="3">
    <source>
        <dbReference type="ARBA" id="ARBA00012328"/>
    </source>
</evidence>
<keyword evidence="5 12" id="KW-0963">Cytoplasm</keyword>
<dbReference type="InterPro" id="IPR015947">
    <property type="entry name" value="PUA-like_sf"/>
</dbReference>
<dbReference type="Pfam" id="PF04452">
    <property type="entry name" value="Methyltrans_RNA"/>
    <property type="match status" value="1"/>
</dbReference>
<dbReference type="InterPro" id="IPR046887">
    <property type="entry name" value="RsmE_PUA-like"/>
</dbReference>
<evidence type="ECO:0000256" key="1">
    <source>
        <dbReference type="ARBA" id="ARBA00004496"/>
    </source>
</evidence>
<dbReference type="Pfam" id="PF20260">
    <property type="entry name" value="PUA_4"/>
    <property type="match status" value="1"/>
</dbReference>
<evidence type="ECO:0000256" key="8">
    <source>
        <dbReference type="ARBA" id="ARBA00022679"/>
    </source>
</evidence>
<dbReference type="KEGG" id="tcy:Thicy_1334"/>
<accession>F6D9P9</accession>
<dbReference type="Gene3D" id="3.40.1280.10">
    <property type="match status" value="1"/>
</dbReference>
<reference evidence="15 16" key="1">
    <citation type="submission" date="2011-05" db="EMBL/GenBank/DDBJ databases">
        <title>Complete sequence of Thioalkalimicrobium cyclicum ALM1.</title>
        <authorList>
            <consortium name="US DOE Joint Genome Institute"/>
            <person name="Lucas S."/>
            <person name="Han J."/>
            <person name="Lapidus A."/>
            <person name="Cheng J.-F."/>
            <person name="Goodwin L."/>
            <person name="Pitluck S."/>
            <person name="Peters L."/>
            <person name="Mikhailova N."/>
            <person name="Davenport K."/>
            <person name="Han C."/>
            <person name="Tapia R."/>
            <person name="Land M."/>
            <person name="Hauser L."/>
            <person name="Kyrpides N."/>
            <person name="Ivanova N."/>
            <person name="Pagani I."/>
            <person name="Kappler U."/>
            <person name="Woyke T."/>
        </authorList>
    </citation>
    <scope>NUCLEOTIDE SEQUENCE [LARGE SCALE GENOMIC DNA]</scope>
    <source>
        <strain evidence="16">DSM 14477 / JCM 11371 / ALM1</strain>
    </source>
</reference>
<dbReference type="RefSeq" id="WP_013835874.1">
    <property type="nucleotide sequence ID" value="NC_015581.1"/>
</dbReference>
<evidence type="ECO:0000256" key="5">
    <source>
        <dbReference type="ARBA" id="ARBA00022490"/>
    </source>
</evidence>
<comment type="subcellular location">
    <subcellularLocation>
        <location evidence="1 12">Cytoplasm</location>
    </subcellularLocation>
</comment>
<feature type="domain" description="Ribosomal RNA small subunit methyltransferase E PUA-like" evidence="14">
    <location>
        <begin position="20"/>
        <end position="66"/>
    </location>
</feature>
<dbReference type="NCBIfam" id="NF008692">
    <property type="entry name" value="PRK11713.1-5"/>
    <property type="match status" value="1"/>
</dbReference>
<dbReference type="OrthoDB" id="9815641at2"/>
<keyword evidence="7 12" id="KW-0489">Methyltransferase</keyword>
<evidence type="ECO:0000256" key="4">
    <source>
        <dbReference type="ARBA" id="ARBA00013673"/>
    </source>
</evidence>
<feature type="domain" description="Ribosomal RNA small subunit methyltransferase E methyltransferase" evidence="13">
    <location>
        <begin position="76"/>
        <end position="239"/>
    </location>
</feature>
<name>F6D9P9_THICA</name>
<evidence type="ECO:0000256" key="6">
    <source>
        <dbReference type="ARBA" id="ARBA00022552"/>
    </source>
</evidence>
<dbReference type="HOGENOM" id="CLU_067442_3_0_6"/>
<dbReference type="EMBL" id="CP002776">
    <property type="protein sequence ID" value="AEG32098.1"/>
    <property type="molecule type" value="Genomic_DNA"/>
</dbReference>
<dbReference type="Gene3D" id="2.40.240.20">
    <property type="entry name" value="Hypothetical PUA domain-like, domain 1"/>
    <property type="match status" value="1"/>
</dbReference>
<keyword evidence="8 12" id="KW-0808">Transferase</keyword>
<comment type="catalytic activity">
    <reaction evidence="11 12">
        <text>uridine(1498) in 16S rRNA + S-adenosyl-L-methionine = N(3)-methyluridine(1498) in 16S rRNA + S-adenosyl-L-homocysteine + H(+)</text>
        <dbReference type="Rhea" id="RHEA:42920"/>
        <dbReference type="Rhea" id="RHEA-COMP:10283"/>
        <dbReference type="Rhea" id="RHEA-COMP:10284"/>
        <dbReference type="ChEBI" id="CHEBI:15378"/>
        <dbReference type="ChEBI" id="CHEBI:57856"/>
        <dbReference type="ChEBI" id="CHEBI:59789"/>
        <dbReference type="ChEBI" id="CHEBI:65315"/>
        <dbReference type="ChEBI" id="CHEBI:74502"/>
        <dbReference type="EC" id="2.1.1.193"/>
    </reaction>
</comment>
<evidence type="ECO:0000313" key="16">
    <source>
        <dbReference type="Proteomes" id="UP000009232"/>
    </source>
</evidence>
<sequence>MRIPRFYLPADYQPGLVVALNKEQSHYALTVLRLKNGHQLQVFDGQGQQAEAQLQVINRREAQVQLGEQITRPGCESPLNTLLLQGISRGERMDYSLQKAVELGVTAIQPVFTERCEVRLDEEKAEKRRQQWQALVISACEQSGRCVVPEVKSLVTLNDWLAENPQQPGLVLDPYSRQTLNTLAAPDVSQVLAILIGPEGGLSEQEVAQAQTQGFQGIRLGPRILRTETAAPVILSLLQGRWGDLS</sequence>
<dbReference type="STRING" id="717773.Thicy_1334"/>
<evidence type="ECO:0000256" key="12">
    <source>
        <dbReference type="PIRNR" id="PIRNR015601"/>
    </source>
</evidence>
<dbReference type="InterPro" id="IPR029028">
    <property type="entry name" value="Alpha/beta_knot_MTases"/>
</dbReference>
<dbReference type="SUPFAM" id="SSF88697">
    <property type="entry name" value="PUA domain-like"/>
    <property type="match status" value="1"/>
</dbReference>
<comment type="function">
    <text evidence="10 12">Specifically methylates the N3 position of the uracil ring of uridine 1498 (m3U1498) in 16S rRNA. Acts on the fully assembled 30S ribosomal subunit.</text>
</comment>
<dbReference type="GO" id="GO:0005737">
    <property type="term" value="C:cytoplasm"/>
    <property type="evidence" value="ECO:0007669"/>
    <property type="project" value="UniProtKB-SubCell"/>
</dbReference>
<evidence type="ECO:0000256" key="9">
    <source>
        <dbReference type="ARBA" id="ARBA00022691"/>
    </source>
</evidence>
<dbReference type="CDD" id="cd18084">
    <property type="entry name" value="RsmE-like"/>
    <property type="match status" value="1"/>
</dbReference>
<comment type="similarity">
    <text evidence="2 12">Belongs to the RNA methyltransferase RsmE family.</text>
</comment>
<dbReference type="Proteomes" id="UP000009232">
    <property type="component" value="Chromosome"/>
</dbReference>
<evidence type="ECO:0000259" key="13">
    <source>
        <dbReference type="Pfam" id="PF04452"/>
    </source>
</evidence>